<dbReference type="GO" id="GO:0005886">
    <property type="term" value="C:plasma membrane"/>
    <property type="evidence" value="ECO:0007669"/>
    <property type="project" value="UniProtKB-SubCell"/>
</dbReference>
<dbReference type="EMBL" id="CP119945">
    <property type="protein sequence ID" value="WFD00002.1"/>
    <property type="molecule type" value="Genomic_DNA"/>
</dbReference>
<dbReference type="InterPro" id="IPR002509">
    <property type="entry name" value="NODB_dom"/>
</dbReference>
<dbReference type="GO" id="GO:0098552">
    <property type="term" value="C:side of membrane"/>
    <property type="evidence" value="ECO:0007669"/>
    <property type="project" value="UniProtKB-KW"/>
</dbReference>
<protein>
    <recommendedName>
        <fullName evidence="4">NodB homology domain-containing protein</fullName>
    </recommendedName>
</protein>
<dbReference type="Gene3D" id="3.20.20.370">
    <property type="entry name" value="Glycoside hydrolase/deacetylase"/>
    <property type="match status" value="1"/>
</dbReference>
<dbReference type="GO" id="GO:0005975">
    <property type="term" value="P:carbohydrate metabolic process"/>
    <property type="evidence" value="ECO:0007669"/>
    <property type="project" value="InterPro"/>
</dbReference>
<dbReference type="PANTHER" id="PTHR43123:SF1">
    <property type="entry name" value="POLYSACCHARIDE DEACETYLASE-RELATED"/>
    <property type="match status" value="1"/>
</dbReference>
<evidence type="ECO:0000256" key="1">
    <source>
        <dbReference type="ARBA" id="ARBA00004609"/>
    </source>
</evidence>
<dbReference type="SUPFAM" id="SSF88713">
    <property type="entry name" value="Glycoside hydrolase/deacetylase"/>
    <property type="match status" value="1"/>
</dbReference>
<organism evidence="5 6">
    <name type="scientific">Malassezia yamatoensis</name>
    <dbReference type="NCBI Taxonomy" id="253288"/>
    <lineage>
        <taxon>Eukaryota</taxon>
        <taxon>Fungi</taxon>
        <taxon>Dikarya</taxon>
        <taxon>Basidiomycota</taxon>
        <taxon>Ustilaginomycotina</taxon>
        <taxon>Malasseziomycetes</taxon>
        <taxon>Malasseziales</taxon>
        <taxon>Malasseziaceae</taxon>
        <taxon>Malassezia</taxon>
    </lineage>
</organism>
<proteinExistence type="predicted"/>
<reference evidence="5 6" key="1">
    <citation type="submission" date="2023-03" db="EMBL/GenBank/DDBJ databases">
        <title>Mating type loci evolution in Malassezia.</title>
        <authorList>
            <person name="Coelho M.A."/>
        </authorList>
    </citation>
    <scope>NUCLEOTIDE SEQUENCE [LARGE SCALE GENOMIC DNA]</scope>
    <source>
        <strain evidence="5 6">CBS 9725</strain>
    </source>
</reference>
<evidence type="ECO:0000256" key="2">
    <source>
        <dbReference type="ARBA" id="ARBA00022622"/>
    </source>
</evidence>
<keyword evidence="6" id="KW-1185">Reference proteome</keyword>
<keyword evidence="2" id="KW-0336">GPI-anchor</keyword>
<keyword evidence="3" id="KW-0449">Lipoprotein</keyword>
<dbReference type="Proteomes" id="UP001219567">
    <property type="component" value="Chromosome 3"/>
</dbReference>
<dbReference type="AlphaFoldDB" id="A0AAJ6CJP7"/>
<keyword evidence="2" id="KW-0472">Membrane</keyword>
<evidence type="ECO:0000259" key="4">
    <source>
        <dbReference type="PROSITE" id="PS51677"/>
    </source>
</evidence>
<dbReference type="Pfam" id="PF01522">
    <property type="entry name" value="Polysacc_deac_1"/>
    <property type="match status" value="1"/>
</dbReference>
<accession>A0AAJ6CJP7</accession>
<evidence type="ECO:0000313" key="5">
    <source>
        <dbReference type="EMBL" id="WFD00002.1"/>
    </source>
</evidence>
<name>A0AAJ6CJP7_9BASI</name>
<feature type="domain" description="NodB homology" evidence="4">
    <location>
        <begin position="73"/>
        <end position="301"/>
    </location>
</feature>
<comment type="subcellular location">
    <subcellularLocation>
        <location evidence="1">Cell membrane</location>
        <topology evidence="1">Lipid-anchor</topology>
        <topology evidence="1">GPI-anchor</topology>
    </subcellularLocation>
</comment>
<dbReference type="PROSITE" id="PS51677">
    <property type="entry name" value="NODB"/>
    <property type="match status" value="1"/>
</dbReference>
<dbReference type="PANTHER" id="PTHR43123">
    <property type="entry name" value="POLYSACCHARIDE DEACETYLASE-RELATED"/>
    <property type="match status" value="1"/>
</dbReference>
<dbReference type="GO" id="GO:0016810">
    <property type="term" value="F:hydrolase activity, acting on carbon-nitrogen (but not peptide) bonds"/>
    <property type="evidence" value="ECO:0007669"/>
    <property type="project" value="InterPro"/>
</dbReference>
<evidence type="ECO:0000256" key="3">
    <source>
        <dbReference type="ARBA" id="ARBA00023288"/>
    </source>
</evidence>
<dbReference type="InterPro" id="IPR011330">
    <property type="entry name" value="Glyco_hydro/deAcase_b/a-brl"/>
</dbReference>
<evidence type="ECO:0000313" key="6">
    <source>
        <dbReference type="Proteomes" id="UP001219567"/>
    </source>
</evidence>
<keyword evidence="2" id="KW-0325">Glycoprotein</keyword>
<gene>
    <name evidence="5" type="ORF">MYAM1_002748</name>
</gene>
<sequence>MPYDCHAERDLQGYGAEIPQAQWPGDARVCVSFVLNYEEGGENNLLNGDEATEAYMSEYGAPTAPPKPGLRHLSIESSYAYGARRGFWRLIDLFREYKFPFTSWAVGRAVELNPQVVGAMENVGGEVASHSYRWINHSEVPESEEREHVNKAIDVIHNNSPSNSYPLGWYTGRQSANTRRLVYEEYKRRGLHTKLYDCDAYDEDVPYYVPAPDGTPNEHLLVVPYTLDVNDMKFCNTPGFFNADSFFQYMRDALDTLILEGDAAPRMMTVGLHCRIVGRPGRIGALRKFFDYIKEKDAEMKKTGGGIWVTTRGEIAEHWRKVHPPPS</sequence>